<evidence type="ECO:0000313" key="3">
    <source>
        <dbReference type="Proteomes" id="UP000053707"/>
    </source>
</evidence>
<evidence type="ECO:0000259" key="1">
    <source>
        <dbReference type="Pfam" id="PF01814"/>
    </source>
</evidence>
<dbReference type="AlphaFoldDB" id="A0A101A0G5"/>
<dbReference type="Pfam" id="PF01814">
    <property type="entry name" value="Hemerythrin"/>
    <property type="match status" value="1"/>
</dbReference>
<proteinExistence type="predicted"/>
<comment type="caution">
    <text evidence="2">The sequence shown here is derived from an EMBL/GenBank/DDBJ whole genome shotgun (WGS) entry which is preliminary data.</text>
</comment>
<protein>
    <submittedName>
        <fullName evidence="2">Hemerythrin</fullName>
    </submittedName>
</protein>
<dbReference type="EMBL" id="LQIR01000067">
    <property type="protein sequence ID" value="KUI07836.1"/>
    <property type="molecule type" value="Genomic_DNA"/>
</dbReference>
<dbReference type="InterPro" id="IPR012312">
    <property type="entry name" value="Hemerythrin-like"/>
</dbReference>
<accession>A0A101A0G5</accession>
<evidence type="ECO:0000313" key="2">
    <source>
        <dbReference type="EMBL" id="KUI07836.1"/>
    </source>
</evidence>
<dbReference type="Proteomes" id="UP000053707">
    <property type="component" value="Unassembled WGS sequence"/>
</dbReference>
<feature type="domain" description="Hemerythrin-like" evidence="1">
    <location>
        <begin position="16"/>
        <end position="127"/>
    </location>
</feature>
<reference evidence="2 3" key="1">
    <citation type="submission" date="2016-01" db="EMBL/GenBank/DDBJ databases">
        <authorList>
            <consortium name="TB Trials Study Group"/>
            <person name="Sutton G."/>
            <person name="Brinkac L."/>
            <person name="Sanka R."/>
            <person name="Adams M."/>
            <person name="Lau E.L."/>
            <person name="Macaden R."/>
            <person name="Grewal H.M.S."/>
        </authorList>
    </citation>
    <scope>NUCLEOTIDE SEQUENCE [LARGE SCALE GENOMIC DNA]</scope>
    <source>
        <strain evidence="2 3">IS-1744</strain>
    </source>
</reference>
<sequence length="158" mass="18012">MCQYCGCRDMPLIRDYIAEHAHVLNLGGDAVRAIDRGDLDTARQLLAQMAEELSSHWRGEENGLFKALMREELFAEHIEPLVREHRELADLLASVDLAREADQQAIRDAVEDLWEHTRKEEDGIFPASITELDGDDWDAAIVAWHEAHPGREMVKWGV</sequence>
<dbReference type="Gene3D" id="1.20.120.520">
    <property type="entry name" value="nmb1532 protein domain like"/>
    <property type="match status" value="1"/>
</dbReference>
<gene>
    <name evidence="2" type="ORF">AU192_10280</name>
</gene>
<name>A0A101A0G5_9MYCO</name>
<keyword evidence="3" id="KW-1185">Reference proteome</keyword>
<organism evidence="2 3">
    <name type="scientific">Mycobacterium lehmannii</name>
    <dbReference type="NCBI Taxonomy" id="2048550"/>
    <lineage>
        <taxon>Bacteria</taxon>
        <taxon>Bacillati</taxon>
        <taxon>Actinomycetota</taxon>
        <taxon>Actinomycetes</taxon>
        <taxon>Mycobacteriales</taxon>
        <taxon>Mycobacteriaceae</taxon>
        <taxon>Mycobacterium</taxon>
    </lineage>
</organism>